<keyword evidence="3" id="KW-1185">Reference proteome</keyword>
<protein>
    <recommendedName>
        <fullName evidence="1">BTB domain-containing protein</fullName>
    </recommendedName>
</protein>
<dbReference type="Proteomes" id="UP000799436">
    <property type="component" value="Unassembled WGS sequence"/>
</dbReference>
<evidence type="ECO:0000259" key="1">
    <source>
        <dbReference type="PROSITE" id="PS50097"/>
    </source>
</evidence>
<dbReference type="EMBL" id="ML995945">
    <property type="protein sequence ID" value="KAF2764023.1"/>
    <property type="molecule type" value="Genomic_DNA"/>
</dbReference>
<dbReference type="PROSITE" id="PS50097">
    <property type="entry name" value="BTB"/>
    <property type="match status" value="1"/>
</dbReference>
<proteinExistence type="predicted"/>
<evidence type="ECO:0000313" key="2">
    <source>
        <dbReference type="EMBL" id="KAF2764023.1"/>
    </source>
</evidence>
<feature type="domain" description="BTB" evidence="1">
    <location>
        <begin position="7"/>
        <end position="33"/>
    </location>
</feature>
<dbReference type="SUPFAM" id="SSF54695">
    <property type="entry name" value="POZ domain"/>
    <property type="match status" value="1"/>
</dbReference>
<gene>
    <name evidence="2" type="ORF">EJ03DRAFT_282895</name>
</gene>
<accession>A0A6G1KTN0</accession>
<sequence length="230" mass="26144">YTSKKYTDIKVICGKEEWDAHKLVLSAHSECFRVQCDGQWKTVDAMLAFLYKGRYGDDGNSQTDCEPMTLDARVFIIAEKNLIEPLKAEAAKQFTERAHYEWNTAGFADAIIEVYENGLAHDRTLRDTIMDVVRENVKELYGGTEQHPDFHRVIDEVGDFAADVARVLATDLKRAKNKKQKVEDEKTYKCPSCAMAFTIRTPELGGNSLSCPLRCYDENLGWWGSNTVQD</sequence>
<dbReference type="OrthoDB" id="6359816at2759"/>
<dbReference type="Pfam" id="PF00651">
    <property type="entry name" value="BTB"/>
    <property type="match status" value="1"/>
</dbReference>
<dbReference type="CDD" id="cd18186">
    <property type="entry name" value="BTB_POZ_ZBTB_KLHL-like"/>
    <property type="match status" value="1"/>
</dbReference>
<dbReference type="InterPro" id="IPR011333">
    <property type="entry name" value="SKP1/BTB/POZ_sf"/>
</dbReference>
<name>A0A6G1KTN0_9PEZI</name>
<feature type="non-terminal residue" evidence="2">
    <location>
        <position position="1"/>
    </location>
</feature>
<dbReference type="AlphaFoldDB" id="A0A6G1KTN0"/>
<organism evidence="2 3">
    <name type="scientific">Teratosphaeria nubilosa</name>
    <dbReference type="NCBI Taxonomy" id="161662"/>
    <lineage>
        <taxon>Eukaryota</taxon>
        <taxon>Fungi</taxon>
        <taxon>Dikarya</taxon>
        <taxon>Ascomycota</taxon>
        <taxon>Pezizomycotina</taxon>
        <taxon>Dothideomycetes</taxon>
        <taxon>Dothideomycetidae</taxon>
        <taxon>Mycosphaerellales</taxon>
        <taxon>Teratosphaeriaceae</taxon>
        <taxon>Teratosphaeria</taxon>
    </lineage>
</organism>
<dbReference type="PANTHER" id="PTHR47843:SF5">
    <property type="entry name" value="BTB_POZ DOMAIN PROTEIN"/>
    <property type="match status" value="1"/>
</dbReference>
<dbReference type="PANTHER" id="PTHR47843">
    <property type="entry name" value="BTB DOMAIN-CONTAINING PROTEIN-RELATED"/>
    <property type="match status" value="1"/>
</dbReference>
<dbReference type="Gene3D" id="3.30.710.10">
    <property type="entry name" value="Potassium Channel Kv1.1, Chain A"/>
    <property type="match status" value="1"/>
</dbReference>
<evidence type="ECO:0000313" key="3">
    <source>
        <dbReference type="Proteomes" id="UP000799436"/>
    </source>
</evidence>
<reference evidence="2" key="1">
    <citation type="journal article" date="2020" name="Stud. Mycol.">
        <title>101 Dothideomycetes genomes: a test case for predicting lifestyles and emergence of pathogens.</title>
        <authorList>
            <person name="Haridas S."/>
            <person name="Albert R."/>
            <person name="Binder M."/>
            <person name="Bloem J."/>
            <person name="Labutti K."/>
            <person name="Salamov A."/>
            <person name="Andreopoulos B."/>
            <person name="Baker S."/>
            <person name="Barry K."/>
            <person name="Bills G."/>
            <person name="Bluhm B."/>
            <person name="Cannon C."/>
            <person name="Castanera R."/>
            <person name="Culley D."/>
            <person name="Daum C."/>
            <person name="Ezra D."/>
            <person name="Gonzalez J."/>
            <person name="Henrissat B."/>
            <person name="Kuo A."/>
            <person name="Liang C."/>
            <person name="Lipzen A."/>
            <person name="Lutzoni F."/>
            <person name="Magnuson J."/>
            <person name="Mondo S."/>
            <person name="Nolan M."/>
            <person name="Ohm R."/>
            <person name="Pangilinan J."/>
            <person name="Park H.-J."/>
            <person name="Ramirez L."/>
            <person name="Alfaro M."/>
            <person name="Sun H."/>
            <person name="Tritt A."/>
            <person name="Yoshinaga Y."/>
            <person name="Zwiers L.-H."/>
            <person name="Turgeon B."/>
            <person name="Goodwin S."/>
            <person name="Spatafora J."/>
            <person name="Crous P."/>
            <person name="Grigoriev I."/>
        </authorList>
    </citation>
    <scope>NUCLEOTIDE SEQUENCE</scope>
    <source>
        <strain evidence="2">CBS 116005</strain>
    </source>
</reference>
<dbReference type="InterPro" id="IPR000210">
    <property type="entry name" value="BTB/POZ_dom"/>
</dbReference>